<keyword evidence="11 16" id="KW-0133">Cell shape</keyword>
<proteinExistence type="inferred from homology"/>
<reference evidence="21" key="1">
    <citation type="submission" date="2023-03" db="EMBL/GenBank/DDBJ databases">
        <title>Stygiobacter electus gen. nov., sp. nov., facultatively anaerobic thermotolerant bacterium of the class Ignavibacteria from a well of Yessentuki mineral water deposit.</title>
        <authorList>
            <person name="Podosokorskaya O.A."/>
            <person name="Elcheninov A.G."/>
            <person name="Petrova N.F."/>
            <person name="Zavarzina D.G."/>
            <person name="Kublanov I.V."/>
            <person name="Merkel A.Y."/>
        </authorList>
    </citation>
    <scope>NUCLEOTIDE SEQUENCE</scope>
    <source>
        <strain evidence="21">09-Me</strain>
    </source>
</reference>
<evidence type="ECO:0000256" key="3">
    <source>
        <dbReference type="ARBA" id="ARBA00010871"/>
    </source>
</evidence>
<dbReference type="Gene3D" id="3.40.50.20">
    <property type="match status" value="1"/>
</dbReference>
<dbReference type="Gene3D" id="3.30.1490.20">
    <property type="entry name" value="ATP-grasp fold, A domain"/>
    <property type="match status" value="1"/>
</dbReference>
<comment type="cofactor">
    <cofactor evidence="18">
        <name>Mg(2+)</name>
        <dbReference type="ChEBI" id="CHEBI:18420"/>
    </cofactor>
    <cofactor evidence="18">
        <name>Mn(2+)</name>
        <dbReference type="ChEBI" id="CHEBI:29035"/>
    </cofactor>
    <text evidence="18">Binds 2 magnesium or manganese ions per subunit.</text>
</comment>
<evidence type="ECO:0000256" key="11">
    <source>
        <dbReference type="ARBA" id="ARBA00022960"/>
    </source>
</evidence>
<keyword evidence="6 16" id="KW-0436">Ligase</keyword>
<keyword evidence="7 18" id="KW-0479">Metal-binding</keyword>
<feature type="binding site" evidence="18">
    <location>
        <position position="281"/>
    </location>
    <ligand>
        <name>Mg(2+)</name>
        <dbReference type="ChEBI" id="CHEBI:18420"/>
        <label>1</label>
    </ligand>
</feature>
<organism evidence="21 22">
    <name type="scientific">Stygiobacter electus</name>
    <dbReference type="NCBI Taxonomy" id="3032292"/>
    <lineage>
        <taxon>Bacteria</taxon>
        <taxon>Pseudomonadati</taxon>
        <taxon>Ignavibacteriota</taxon>
        <taxon>Ignavibacteria</taxon>
        <taxon>Ignavibacteriales</taxon>
        <taxon>Melioribacteraceae</taxon>
        <taxon>Stygiobacter</taxon>
    </lineage>
</organism>
<dbReference type="FunFam" id="3.30.470.20:FF:000008">
    <property type="entry name" value="D-alanine--D-alanine ligase"/>
    <property type="match status" value="1"/>
</dbReference>
<feature type="binding site" evidence="18">
    <location>
        <position position="296"/>
    </location>
    <ligand>
        <name>Mg(2+)</name>
        <dbReference type="ChEBI" id="CHEBI:18420"/>
        <label>2</label>
    </ligand>
</feature>
<evidence type="ECO:0000256" key="8">
    <source>
        <dbReference type="ARBA" id="ARBA00022741"/>
    </source>
</evidence>
<evidence type="ECO:0000256" key="10">
    <source>
        <dbReference type="ARBA" id="ARBA00022842"/>
    </source>
</evidence>
<comment type="caution">
    <text evidence="21">The sequence shown here is derived from an EMBL/GenBank/DDBJ whole genome shotgun (WGS) entry which is preliminary data.</text>
</comment>
<feature type="binding site" evidence="18">
    <location>
        <position position="294"/>
    </location>
    <ligand>
        <name>Mg(2+)</name>
        <dbReference type="ChEBI" id="CHEBI:18420"/>
        <label>1</label>
    </ligand>
</feature>
<dbReference type="Pfam" id="PF07478">
    <property type="entry name" value="Dala_Dala_lig_C"/>
    <property type="match status" value="1"/>
</dbReference>
<dbReference type="PROSITE" id="PS00843">
    <property type="entry name" value="DALA_DALA_LIGASE_1"/>
    <property type="match status" value="1"/>
</dbReference>
<evidence type="ECO:0000256" key="16">
    <source>
        <dbReference type="HAMAP-Rule" id="MF_00047"/>
    </source>
</evidence>
<dbReference type="InterPro" id="IPR016185">
    <property type="entry name" value="PreATP-grasp_dom_sf"/>
</dbReference>
<keyword evidence="12 16" id="KW-0573">Peptidoglycan synthesis</keyword>
<comment type="catalytic activity">
    <reaction evidence="15 16">
        <text>2 D-alanine + ATP = D-alanyl-D-alanine + ADP + phosphate + H(+)</text>
        <dbReference type="Rhea" id="RHEA:11224"/>
        <dbReference type="ChEBI" id="CHEBI:15378"/>
        <dbReference type="ChEBI" id="CHEBI:30616"/>
        <dbReference type="ChEBI" id="CHEBI:43474"/>
        <dbReference type="ChEBI" id="CHEBI:57416"/>
        <dbReference type="ChEBI" id="CHEBI:57822"/>
        <dbReference type="ChEBI" id="CHEBI:456216"/>
        <dbReference type="EC" id="6.3.2.4"/>
    </reaction>
</comment>
<comment type="function">
    <text evidence="16">Cell wall formation.</text>
</comment>
<evidence type="ECO:0000256" key="15">
    <source>
        <dbReference type="ARBA" id="ARBA00047614"/>
    </source>
</evidence>
<dbReference type="InterPro" id="IPR011127">
    <property type="entry name" value="Dala_Dala_lig_N"/>
</dbReference>
<evidence type="ECO:0000256" key="14">
    <source>
        <dbReference type="ARBA" id="ARBA00023316"/>
    </source>
</evidence>
<keyword evidence="10 18" id="KW-0460">Magnesium</keyword>
<dbReference type="SUPFAM" id="SSF52440">
    <property type="entry name" value="PreATP-grasp domain"/>
    <property type="match status" value="1"/>
</dbReference>
<dbReference type="GO" id="GO:0009252">
    <property type="term" value="P:peptidoglycan biosynthetic process"/>
    <property type="evidence" value="ECO:0007669"/>
    <property type="project" value="UniProtKB-UniRule"/>
</dbReference>
<evidence type="ECO:0000256" key="12">
    <source>
        <dbReference type="ARBA" id="ARBA00022984"/>
    </source>
</evidence>
<dbReference type="GO" id="GO:0046872">
    <property type="term" value="F:metal ion binding"/>
    <property type="evidence" value="ECO:0007669"/>
    <property type="project" value="UniProtKB-KW"/>
</dbReference>
<dbReference type="GO" id="GO:0005524">
    <property type="term" value="F:ATP binding"/>
    <property type="evidence" value="ECO:0007669"/>
    <property type="project" value="UniProtKB-UniRule"/>
</dbReference>
<protein>
    <recommendedName>
        <fullName evidence="4 16">D-alanine--D-alanine ligase</fullName>
        <ecNumber evidence="4 16">6.3.2.4</ecNumber>
    </recommendedName>
    <alternativeName>
        <fullName evidence="16">D-Ala-D-Ala ligase</fullName>
    </alternativeName>
    <alternativeName>
        <fullName evidence="16">D-alanylalanine synthetase</fullName>
    </alternativeName>
</protein>
<evidence type="ECO:0000313" key="22">
    <source>
        <dbReference type="Proteomes" id="UP001221302"/>
    </source>
</evidence>
<feature type="active site" evidence="17">
    <location>
        <position position="305"/>
    </location>
</feature>
<dbReference type="GO" id="GO:0008716">
    <property type="term" value="F:D-alanine-D-alanine ligase activity"/>
    <property type="evidence" value="ECO:0007669"/>
    <property type="project" value="UniProtKB-UniRule"/>
</dbReference>
<dbReference type="GO" id="GO:0005737">
    <property type="term" value="C:cytoplasm"/>
    <property type="evidence" value="ECO:0007669"/>
    <property type="project" value="UniProtKB-SubCell"/>
</dbReference>
<comment type="cofactor">
    <cofactor evidence="1">
        <name>Mn(2+)</name>
        <dbReference type="ChEBI" id="CHEBI:29035"/>
    </cofactor>
</comment>
<dbReference type="Pfam" id="PF01820">
    <property type="entry name" value="Dala_Dala_lig_N"/>
    <property type="match status" value="1"/>
</dbReference>
<accession>A0AAE3TEY5</accession>
<evidence type="ECO:0000256" key="2">
    <source>
        <dbReference type="ARBA" id="ARBA00004496"/>
    </source>
</evidence>
<evidence type="ECO:0000256" key="13">
    <source>
        <dbReference type="ARBA" id="ARBA00023211"/>
    </source>
</evidence>
<evidence type="ECO:0000313" key="21">
    <source>
        <dbReference type="EMBL" id="MDF1612857.1"/>
    </source>
</evidence>
<dbReference type="NCBIfam" id="TIGR01205">
    <property type="entry name" value="D_ala_D_alaTIGR"/>
    <property type="match status" value="1"/>
</dbReference>
<dbReference type="PROSITE" id="PS50975">
    <property type="entry name" value="ATP_GRASP"/>
    <property type="match status" value="1"/>
</dbReference>
<sequence length="331" mass="37000">MKKLKVALLLGGISTEKEVSRNTAKSILSALRKLNYDVIPIDPALGLKQPKNEDDLFIQQSPENLSKRNYIEIINSSVFDDIDVAFLALHGQYGEDGIIQSLLELRGIKYTGSGVLTNALAMDKLMTKIVLEFHGVKTAEWVVAEKKYDLNEIQKQVYEKLNYPCVVKPNDQGSSVGLTFCQNENQLKDAIDLALKFSNKALIEKYIQGRELTVAILEDKPLPVVEIKPKSGFYDYKSKYTSGMSEYICPAEIPNEVSLKLQEQALIAFKAVGCKTYSRIDFRLNEKNESYCLEINTLPGMTNFSLVPKAANAAGISFEQLIEKILISSLE</sequence>
<dbReference type="NCBIfam" id="NF002528">
    <property type="entry name" value="PRK01966.1-4"/>
    <property type="match status" value="1"/>
</dbReference>
<evidence type="ECO:0000256" key="1">
    <source>
        <dbReference type="ARBA" id="ARBA00001936"/>
    </source>
</evidence>
<dbReference type="AlphaFoldDB" id="A0AAE3TEY5"/>
<feature type="active site" evidence="17">
    <location>
        <position position="16"/>
    </location>
</feature>
<evidence type="ECO:0000256" key="17">
    <source>
        <dbReference type="PIRSR" id="PIRSR039102-1"/>
    </source>
</evidence>
<keyword evidence="9 19" id="KW-0067">ATP-binding</keyword>
<comment type="subcellular location">
    <subcellularLocation>
        <location evidence="2 16">Cytoplasm</location>
    </subcellularLocation>
</comment>
<evidence type="ECO:0000256" key="9">
    <source>
        <dbReference type="ARBA" id="ARBA00022840"/>
    </source>
</evidence>
<keyword evidence="22" id="KW-1185">Reference proteome</keyword>
<feature type="active site" evidence="17">
    <location>
        <position position="174"/>
    </location>
</feature>
<dbReference type="InterPro" id="IPR011761">
    <property type="entry name" value="ATP-grasp"/>
</dbReference>
<evidence type="ECO:0000259" key="20">
    <source>
        <dbReference type="PROSITE" id="PS50975"/>
    </source>
</evidence>
<dbReference type="GO" id="GO:0008360">
    <property type="term" value="P:regulation of cell shape"/>
    <property type="evidence" value="ECO:0007669"/>
    <property type="project" value="UniProtKB-KW"/>
</dbReference>
<dbReference type="PIRSF" id="PIRSF039102">
    <property type="entry name" value="Ddl/VanB"/>
    <property type="match status" value="1"/>
</dbReference>
<name>A0AAE3TEY5_9BACT</name>
<dbReference type="InterPro" id="IPR011095">
    <property type="entry name" value="Dala_Dala_lig_C"/>
</dbReference>
<dbReference type="EC" id="6.3.2.4" evidence="4 16"/>
<dbReference type="InterPro" id="IPR013815">
    <property type="entry name" value="ATP_grasp_subdomain_1"/>
</dbReference>
<dbReference type="EMBL" id="JARGDL010000020">
    <property type="protein sequence ID" value="MDF1612857.1"/>
    <property type="molecule type" value="Genomic_DNA"/>
</dbReference>
<dbReference type="PANTHER" id="PTHR23132:SF23">
    <property type="entry name" value="D-ALANINE--D-ALANINE LIGASE B"/>
    <property type="match status" value="1"/>
</dbReference>
<keyword evidence="13 18" id="KW-0464">Manganese</keyword>
<evidence type="ECO:0000256" key="6">
    <source>
        <dbReference type="ARBA" id="ARBA00022598"/>
    </source>
</evidence>
<keyword evidence="5 16" id="KW-0963">Cytoplasm</keyword>
<evidence type="ECO:0000256" key="5">
    <source>
        <dbReference type="ARBA" id="ARBA00022490"/>
    </source>
</evidence>
<dbReference type="GO" id="GO:0071555">
    <property type="term" value="P:cell wall organization"/>
    <property type="evidence" value="ECO:0007669"/>
    <property type="project" value="UniProtKB-KW"/>
</dbReference>
<evidence type="ECO:0000256" key="7">
    <source>
        <dbReference type="ARBA" id="ARBA00022723"/>
    </source>
</evidence>
<dbReference type="PANTHER" id="PTHR23132">
    <property type="entry name" value="D-ALANINE--D-ALANINE LIGASE"/>
    <property type="match status" value="1"/>
</dbReference>
<evidence type="ECO:0000256" key="18">
    <source>
        <dbReference type="PIRSR" id="PIRSR039102-3"/>
    </source>
</evidence>
<dbReference type="RefSeq" id="WP_321536628.1">
    <property type="nucleotide sequence ID" value="NZ_JARGDL010000020.1"/>
</dbReference>
<keyword evidence="14 16" id="KW-0961">Cell wall biogenesis/degradation</keyword>
<dbReference type="Proteomes" id="UP001221302">
    <property type="component" value="Unassembled WGS sequence"/>
</dbReference>
<dbReference type="InterPro" id="IPR005905">
    <property type="entry name" value="D_ala_D_ala"/>
</dbReference>
<dbReference type="HAMAP" id="MF_00047">
    <property type="entry name" value="Dala_Dala_lig"/>
    <property type="match status" value="1"/>
</dbReference>
<evidence type="ECO:0000256" key="4">
    <source>
        <dbReference type="ARBA" id="ARBA00012216"/>
    </source>
</evidence>
<dbReference type="SUPFAM" id="SSF56059">
    <property type="entry name" value="Glutathione synthetase ATP-binding domain-like"/>
    <property type="match status" value="1"/>
</dbReference>
<dbReference type="Gene3D" id="3.30.470.20">
    <property type="entry name" value="ATP-grasp fold, B domain"/>
    <property type="match status" value="1"/>
</dbReference>
<dbReference type="NCBIfam" id="NF002378">
    <property type="entry name" value="PRK01372.1"/>
    <property type="match status" value="1"/>
</dbReference>
<dbReference type="InterPro" id="IPR000291">
    <property type="entry name" value="D-Ala_lig_Van_CS"/>
</dbReference>
<feature type="domain" description="ATP-grasp" evidence="20">
    <location>
        <begin position="128"/>
        <end position="327"/>
    </location>
</feature>
<keyword evidence="8 19" id="KW-0547">Nucleotide-binding</keyword>
<gene>
    <name evidence="16" type="primary">ddl</name>
    <name evidence="21" type="ORF">P0M35_11900</name>
</gene>
<comment type="pathway">
    <text evidence="16">Cell wall biogenesis; peptidoglycan biosynthesis.</text>
</comment>
<comment type="similarity">
    <text evidence="3 16">Belongs to the D-alanine--D-alanine ligase family.</text>
</comment>
<evidence type="ECO:0000256" key="19">
    <source>
        <dbReference type="PROSITE-ProRule" id="PRU00409"/>
    </source>
</evidence>
<feature type="binding site" evidence="18">
    <location>
        <position position="294"/>
    </location>
    <ligand>
        <name>Mg(2+)</name>
        <dbReference type="ChEBI" id="CHEBI:18420"/>
        <label>2</label>
    </ligand>
</feature>